<dbReference type="FunFam" id="2.60.120.650:FF:000045">
    <property type="entry name" value="F-box protein At1g78280"/>
    <property type="match status" value="1"/>
</dbReference>
<keyword evidence="6" id="KW-0408">Iron</keyword>
<dbReference type="GO" id="GO:0005737">
    <property type="term" value="C:cytoplasm"/>
    <property type="evidence" value="ECO:0007669"/>
    <property type="project" value="TreeGrafter"/>
</dbReference>
<comment type="similarity">
    <text evidence="3">Belongs to the JARID1 histone demethylase family.</text>
</comment>
<dbReference type="SUPFAM" id="SSF51197">
    <property type="entry name" value="Clavaminate synthase-like"/>
    <property type="match status" value="1"/>
</dbReference>
<dbReference type="SMART" id="SM00558">
    <property type="entry name" value="JmjC"/>
    <property type="match status" value="1"/>
</dbReference>
<feature type="domain" description="F-box" evidence="8">
    <location>
        <begin position="20"/>
        <end position="66"/>
    </location>
</feature>
<dbReference type="InterPro" id="IPR050910">
    <property type="entry name" value="JMJD6_ArgDemeth/LysHydrox"/>
</dbReference>
<dbReference type="Pfam" id="PF13621">
    <property type="entry name" value="Cupin_8"/>
    <property type="match status" value="1"/>
</dbReference>
<comment type="caution">
    <text evidence="10">The sequence shown here is derived from an EMBL/GenBank/DDBJ whole genome shotgun (WGS) entry which is preliminary data.</text>
</comment>
<comment type="cofactor">
    <cofactor evidence="1">
        <name>Fe(2+)</name>
        <dbReference type="ChEBI" id="CHEBI:29033"/>
    </cofactor>
</comment>
<dbReference type="PANTHER" id="PTHR12480">
    <property type="entry name" value="ARGININE DEMETHYLASE AND LYSYL-HYDROXYLASE JMJD"/>
    <property type="match status" value="1"/>
</dbReference>
<dbReference type="InterPro" id="IPR001810">
    <property type="entry name" value="F-box_dom"/>
</dbReference>
<evidence type="ECO:0000256" key="2">
    <source>
        <dbReference type="ARBA" id="ARBA00004123"/>
    </source>
</evidence>
<dbReference type="AlphaFoldDB" id="A0AAN7MTT5"/>
<dbReference type="GO" id="GO:0016491">
    <property type="term" value="F:oxidoreductase activity"/>
    <property type="evidence" value="ECO:0007669"/>
    <property type="project" value="UniProtKB-KW"/>
</dbReference>
<evidence type="ECO:0000259" key="8">
    <source>
        <dbReference type="PROSITE" id="PS50181"/>
    </source>
</evidence>
<evidence type="ECO:0000256" key="4">
    <source>
        <dbReference type="ARBA" id="ARBA00022723"/>
    </source>
</evidence>
<dbReference type="PROSITE" id="PS51184">
    <property type="entry name" value="JMJC"/>
    <property type="match status" value="1"/>
</dbReference>
<name>A0AAN7MTT5_TRANT</name>
<evidence type="ECO:0000313" key="11">
    <source>
        <dbReference type="Proteomes" id="UP001346149"/>
    </source>
</evidence>
<evidence type="ECO:0008006" key="12">
    <source>
        <dbReference type="Google" id="ProtNLM"/>
    </source>
</evidence>
<dbReference type="InterPro" id="IPR041667">
    <property type="entry name" value="Cupin_8"/>
</dbReference>
<organism evidence="10 11">
    <name type="scientific">Trapa natans</name>
    <name type="common">Water chestnut</name>
    <dbReference type="NCBI Taxonomy" id="22666"/>
    <lineage>
        <taxon>Eukaryota</taxon>
        <taxon>Viridiplantae</taxon>
        <taxon>Streptophyta</taxon>
        <taxon>Embryophyta</taxon>
        <taxon>Tracheophyta</taxon>
        <taxon>Spermatophyta</taxon>
        <taxon>Magnoliopsida</taxon>
        <taxon>eudicotyledons</taxon>
        <taxon>Gunneridae</taxon>
        <taxon>Pentapetalae</taxon>
        <taxon>rosids</taxon>
        <taxon>malvids</taxon>
        <taxon>Myrtales</taxon>
        <taxon>Lythraceae</taxon>
        <taxon>Trapa</taxon>
    </lineage>
</organism>
<evidence type="ECO:0000256" key="3">
    <source>
        <dbReference type="ARBA" id="ARBA00006801"/>
    </source>
</evidence>
<dbReference type="CDD" id="cd09917">
    <property type="entry name" value="F-box_SF"/>
    <property type="match status" value="1"/>
</dbReference>
<keyword evidence="5" id="KW-0560">Oxidoreductase</keyword>
<evidence type="ECO:0000256" key="6">
    <source>
        <dbReference type="ARBA" id="ARBA00023004"/>
    </source>
</evidence>
<keyword evidence="7" id="KW-0539">Nucleus</keyword>
<dbReference type="GO" id="GO:0005634">
    <property type="term" value="C:nucleus"/>
    <property type="evidence" value="ECO:0007669"/>
    <property type="project" value="UniProtKB-SubCell"/>
</dbReference>
<evidence type="ECO:0000256" key="5">
    <source>
        <dbReference type="ARBA" id="ARBA00023002"/>
    </source>
</evidence>
<reference evidence="10 11" key="1">
    <citation type="journal article" date="2023" name="Hortic Res">
        <title>Pangenome of water caltrop reveals structural variations and asymmetric subgenome divergence after allopolyploidization.</title>
        <authorList>
            <person name="Zhang X."/>
            <person name="Chen Y."/>
            <person name="Wang L."/>
            <person name="Yuan Y."/>
            <person name="Fang M."/>
            <person name="Shi L."/>
            <person name="Lu R."/>
            <person name="Comes H.P."/>
            <person name="Ma Y."/>
            <person name="Chen Y."/>
            <person name="Huang G."/>
            <person name="Zhou Y."/>
            <person name="Zheng Z."/>
            <person name="Qiu Y."/>
        </authorList>
    </citation>
    <scope>NUCLEOTIDE SEQUENCE [LARGE SCALE GENOMIC DNA]</scope>
    <source>
        <strain evidence="10">F231</strain>
    </source>
</reference>
<keyword evidence="4" id="KW-0479">Metal-binding</keyword>
<accession>A0AAN7MTT5</accession>
<proteinExistence type="inferred from homology"/>
<keyword evidence="11" id="KW-1185">Reference proteome</keyword>
<dbReference type="PANTHER" id="PTHR12480:SF35">
    <property type="entry name" value="TRANSCRIPTION FACTOR JUMONJI, JMJC DOMAIN-CONTAINING PROTEIN"/>
    <property type="match status" value="1"/>
</dbReference>
<dbReference type="PROSITE" id="PS50181">
    <property type="entry name" value="FBOX"/>
    <property type="match status" value="1"/>
</dbReference>
<protein>
    <recommendedName>
        <fullName evidence="12">F-box protein</fullName>
    </recommendedName>
</protein>
<gene>
    <name evidence="10" type="ORF">SAY86_000053</name>
</gene>
<dbReference type="Gene3D" id="2.60.120.650">
    <property type="entry name" value="Cupin"/>
    <property type="match status" value="1"/>
</dbReference>
<evidence type="ECO:0000313" key="10">
    <source>
        <dbReference type="EMBL" id="KAK4801850.1"/>
    </source>
</evidence>
<evidence type="ECO:0000256" key="7">
    <source>
        <dbReference type="ARBA" id="ARBA00023242"/>
    </source>
</evidence>
<evidence type="ECO:0000259" key="9">
    <source>
        <dbReference type="PROSITE" id="PS51184"/>
    </source>
</evidence>
<evidence type="ECO:0000256" key="1">
    <source>
        <dbReference type="ARBA" id="ARBA00001954"/>
    </source>
</evidence>
<dbReference type="Proteomes" id="UP001346149">
    <property type="component" value="Unassembled WGS sequence"/>
</dbReference>
<comment type="subcellular location">
    <subcellularLocation>
        <location evidence="2">Nucleus</location>
    </subcellularLocation>
</comment>
<dbReference type="SMART" id="SM00256">
    <property type="entry name" value="FBOX"/>
    <property type="match status" value="1"/>
</dbReference>
<dbReference type="SUPFAM" id="SSF81383">
    <property type="entry name" value="F-box domain"/>
    <property type="match status" value="1"/>
</dbReference>
<dbReference type="InterPro" id="IPR003347">
    <property type="entry name" value="JmjC_dom"/>
</dbReference>
<dbReference type="Gene3D" id="1.20.1280.50">
    <property type="match status" value="1"/>
</dbReference>
<sequence length="977" mass="112988">MANLHAEASFGLRDRRHDALGELRVLPDEVICSILENLSPRDVARLSCVSSVMYILCNEEPLWMSLCVKKANGQLRYRGSWKKTTLHLENVPVKYIESGRSPLHFDGFNSLFLYRRLYRCHTTLDGFSRDSGNVERKDGMSPEVFNRDYDGKKPVLLKGLADTWPARTTWTIDNLLLNHGEKALRISQKSVKKMSMKLRDYVSYMNIQHDEDPLYIFEDKFGEIIPELLKDYDVPCLFQEDFFNVLDEDQRPPYRWLIIGPERSGASWHIDPALTSAWNTLLVGRKRWAMYPPGKVPLGVTVHVNDEDGDVNVETPSSLQWWLDYYPLLVDEDKPIECTQLPGETIFVPSGWWHCVLNLETTVAVTQNFVNPKNFEFVCLDMAPGYRHKGVCRAGLLALSDDPSLEAEIVDVCRRDDMDFSNFRRKEKRMKIREEDDMPQTERTDESFQYSDVQKRDLCYDIDFLATMLDEDRDHYNAPWSSGNCIGPREMREWLFRLWIRKPEIRELIWKGACLALNAERWFDCLLNICRFHKLSHPTDDQKLPVGTGSNPVYLMDDYVVKIFVEGGLENSMYCLGTELEFYALLHEFSTSLQNYMPEILASGIIYLENGSFTVISWDGRGIPKLIADCNLFPVKYSEENFPFGLWNKKQYELRRSGTSATDLACPTGSSQIWPYVITKRCQGKMFAQLRDALSQAEIINLATFLGEQLHNLHVLPLPPFSSKFSDVPQNFKDSDSFMEVEPCDSKISLEWKIFFRNLSNKKMGVSSHLTKWGDPIPDTLIKRVDEYLPNDLTKFLPLSEDDHNLDEIWTPMWIHSDIMDDNIQMESCSGNSNYNGIALDEVIHRGSSNGQRSEDTHGMSWRPSHILDFSDLTVGDPLYDLIPIYLDIFRGDTILLKQLLQSYKLPFMSRGASQYESEEDGKFRRLSYRAMCYCILHDENILGAIFTIWKELRQAKSWEEVELAVWGELNSYNHSS</sequence>
<dbReference type="GO" id="GO:0046872">
    <property type="term" value="F:metal ion binding"/>
    <property type="evidence" value="ECO:0007669"/>
    <property type="project" value="UniProtKB-KW"/>
</dbReference>
<dbReference type="InterPro" id="IPR036047">
    <property type="entry name" value="F-box-like_dom_sf"/>
</dbReference>
<dbReference type="EMBL" id="JAXQNO010000002">
    <property type="protein sequence ID" value="KAK4801850.1"/>
    <property type="molecule type" value="Genomic_DNA"/>
</dbReference>
<feature type="domain" description="JmjC" evidence="9">
    <location>
        <begin position="223"/>
        <end position="386"/>
    </location>
</feature>
<dbReference type="Pfam" id="PF12937">
    <property type="entry name" value="F-box-like"/>
    <property type="match status" value="1"/>
</dbReference>